<keyword evidence="1" id="KW-0479">Metal-binding</keyword>
<dbReference type="Proteomes" id="UP000887572">
    <property type="component" value="Unplaced"/>
</dbReference>
<sequence length="419" mass="46242">MDHPSRDIRPTEAQLLKALPFCDGEPSSSKKAPICGICGKTFKNRGSMRFHMQRAHKTEFVDGENGTLDSILGFRRDGNCTIGGGGKGEAMRFHCPLEGCRRRDGTQQHFASAKLLVQHFQKKHTEKRHRCSECSARFALARDLRYHQKKVCPNAKRVICAETSIPNSNSRLPTTAEPTPNAAQSAIKVFLVPVKFDQRMRFRRIFPRLAAVERRTVATQTGDHRPQNVYSLRQQIAPQFCAESSPSGDTFYTESAVGASSQFGHRMHKNNNLFGELLQFQNAHCQTNYQPKTTTIDFAAQWPSGAIPSGVNSFSSSSIYLPPLVTSSTQTAQMLHQCSQTIANDPPTATDGHNAKCSLLLQTAATQTYAFSQRLPPFLGDGMDSNCCWATAPLDEAALCASVSAQTDANWTKEMPRVG</sequence>
<dbReference type="Pfam" id="PF13894">
    <property type="entry name" value="zf-C2H2_4"/>
    <property type="match status" value="1"/>
</dbReference>
<dbReference type="PANTHER" id="PTHR46664">
    <property type="entry name" value="ATM INTERACTOR"/>
    <property type="match status" value="1"/>
</dbReference>
<dbReference type="PROSITE" id="PS50157">
    <property type="entry name" value="ZINC_FINGER_C2H2_2"/>
    <property type="match status" value="1"/>
</dbReference>
<dbReference type="PANTHER" id="PTHR46664:SF1">
    <property type="entry name" value="ATM INTERACTOR"/>
    <property type="match status" value="1"/>
</dbReference>
<name>A0A914GSL0_GLORO</name>
<dbReference type="GO" id="GO:0008270">
    <property type="term" value="F:zinc ion binding"/>
    <property type="evidence" value="ECO:0007669"/>
    <property type="project" value="UniProtKB-KW"/>
</dbReference>
<keyword evidence="3" id="KW-1185">Reference proteome</keyword>
<dbReference type="InterPro" id="IPR055303">
    <property type="entry name" value="ATMIN"/>
</dbReference>
<dbReference type="GO" id="GO:0000981">
    <property type="term" value="F:DNA-binding transcription factor activity, RNA polymerase II-specific"/>
    <property type="evidence" value="ECO:0007669"/>
    <property type="project" value="TreeGrafter"/>
</dbReference>
<reference evidence="4" key="1">
    <citation type="submission" date="2022-11" db="UniProtKB">
        <authorList>
            <consortium name="WormBaseParasite"/>
        </authorList>
    </citation>
    <scope>IDENTIFICATION</scope>
</reference>
<keyword evidence="1" id="KW-0862">Zinc</keyword>
<evidence type="ECO:0000313" key="4">
    <source>
        <dbReference type="WBParaSite" id="Gr19_v10_g10380.t1"/>
    </source>
</evidence>
<dbReference type="GO" id="GO:0005634">
    <property type="term" value="C:nucleus"/>
    <property type="evidence" value="ECO:0007669"/>
    <property type="project" value="TreeGrafter"/>
</dbReference>
<dbReference type="InterPro" id="IPR013087">
    <property type="entry name" value="Znf_C2H2_type"/>
</dbReference>
<dbReference type="InterPro" id="IPR036236">
    <property type="entry name" value="Znf_C2H2_sf"/>
</dbReference>
<evidence type="ECO:0000256" key="1">
    <source>
        <dbReference type="PROSITE-ProRule" id="PRU00042"/>
    </source>
</evidence>
<dbReference type="WBParaSite" id="Gr19_v10_g10380.t1">
    <property type="protein sequence ID" value="Gr19_v10_g10380.t1"/>
    <property type="gene ID" value="Gr19_v10_g10380"/>
</dbReference>
<evidence type="ECO:0000313" key="3">
    <source>
        <dbReference type="Proteomes" id="UP000887572"/>
    </source>
</evidence>
<feature type="domain" description="C2H2-type" evidence="2">
    <location>
        <begin position="33"/>
        <end position="61"/>
    </location>
</feature>
<organism evidence="3 4">
    <name type="scientific">Globodera rostochiensis</name>
    <name type="common">Golden nematode worm</name>
    <name type="synonym">Heterodera rostochiensis</name>
    <dbReference type="NCBI Taxonomy" id="31243"/>
    <lineage>
        <taxon>Eukaryota</taxon>
        <taxon>Metazoa</taxon>
        <taxon>Ecdysozoa</taxon>
        <taxon>Nematoda</taxon>
        <taxon>Chromadorea</taxon>
        <taxon>Rhabditida</taxon>
        <taxon>Tylenchina</taxon>
        <taxon>Tylenchomorpha</taxon>
        <taxon>Tylenchoidea</taxon>
        <taxon>Heteroderidae</taxon>
        <taxon>Heteroderinae</taxon>
        <taxon>Globodera</taxon>
    </lineage>
</organism>
<dbReference type="SUPFAM" id="SSF57667">
    <property type="entry name" value="beta-beta-alpha zinc fingers"/>
    <property type="match status" value="1"/>
</dbReference>
<evidence type="ECO:0000259" key="2">
    <source>
        <dbReference type="PROSITE" id="PS50157"/>
    </source>
</evidence>
<dbReference type="AlphaFoldDB" id="A0A914GSL0"/>
<dbReference type="SMART" id="SM00355">
    <property type="entry name" value="ZnF_C2H2"/>
    <property type="match status" value="3"/>
</dbReference>
<dbReference type="GO" id="GO:0000976">
    <property type="term" value="F:transcription cis-regulatory region binding"/>
    <property type="evidence" value="ECO:0007669"/>
    <property type="project" value="InterPro"/>
</dbReference>
<protein>
    <submittedName>
        <fullName evidence="4">C2H2-type domain-containing protein</fullName>
    </submittedName>
</protein>
<accession>A0A914GSL0</accession>
<dbReference type="GO" id="GO:0045944">
    <property type="term" value="P:positive regulation of transcription by RNA polymerase II"/>
    <property type="evidence" value="ECO:0007669"/>
    <property type="project" value="InterPro"/>
</dbReference>
<keyword evidence="1" id="KW-0863">Zinc-finger</keyword>
<dbReference type="PROSITE" id="PS00028">
    <property type="entry name" value="ZINC_FINGER_C2H2_1"/>
    <property type="match status" value="1"/>
</dbReference>
<proteinExistence type="predicted"/>